<dbReference type="CDD" id="cd00067">
    <property type="entry name" value="GAL4"/>
    <property type="match status" value="1"/>
</dbReference>
<dbReference type="Proteomes" id="UP000244855">
    <property type="component" value="Unassembled WGS sequence"/>
</dbReference>
<dbReference type="PROSITE" id="PS00463">
    <property type="entry name" value="ZN2_CY6_FUNGAL_1"/>
    <property type="match status" value="1"/>
</dbReference>
<dbReference type="InterPro" id="IPR036864">
    <property type="entry name" value="Zn2-C6_fun-type_DNA-bd_sf"/>
</dbReference>
<feature type="domain" description="Zn(2)-C6 fungal-type" evidence="3">
    <location>
        <begin position="21"/>
        <end position="51"/>
    </location>
</feature>
<evidence type="ECO:0000313" key="4">
    <source>
        <dbReference type="EMBL" id="PVH91894.1"/>
    </source>
</evidence>
<dbReference type="OrthoDB" id="5386330at2759"/>
<dbReference type="PROSITE" id="PS50048">
    <property type="entry name" value="ZN2_CY6_FUNGAL_2"/>
    <property type="match status" value="1"/>
</dbReference>
<feature type="region of interest" description="Disordered" evidence="2">
    <location>
        <begin position="57"/>
        <end position="80"/>
    </location>
</feature>
<dbReference type="EMBL" id="KZ805759">
    <property type="protein sequence ID" value="PVH91894.1"/>
    <property type="molecule type" value="Genomic_DNA"/>
</dbReference>
<dbReference type="GO" id="GO:0001228">
    <property type="term" value="F:DNA-binding transcription activator activity, RNA polymerase II-specific"/>
    <property type="evidence" value="ECO:0007669"/>
    <property type="project" value="TreeGrafter"/>
</dbReference>
<dbReference type="InterPro" id="IPR001138">
    <property type="entry name" value="Zn2Cys6_DnaBD"/>
</dbReference>
<dbReference type="GO" id="GO:0008270">
    <property type="term" value="F:zinc ion binding"/>
    <property type="evidence" value="ECO:0007669"/>
    <property type="project" value="InterPro"/>
</dbReference>
<dbReference type="PANTHER" id="PTHR47784:SF5">
    <property type="entry name" value="STEROL UPTAKE CONTROL PROTEIN 2"/>
    <property type="match status" value="1"/>
</dbReference>
<evidence type="ECO:0000256" key="2">
    <source>
        <dbReference type="SAM" id="MobiDB-lite"/>
    </source>
</evidence>
<evidence type="ECO:0000313" key="5">
    <source>
        <dbReference type="Proteomes" id="UP000244855"/>
    </source>
</evidence>
<dbReference type="PRINTS" id="PR00755">
    <property type="entry name" value="AFLATOXINBRP"/>
</dbReference>
<keyword evidence="1" id="KW-0539">Nucleus</keyword>
<name>A0A2V1D3T6_9PLEO</name>
<accession>A0A2V1D3T6</accession>
<dbReference type="Pfam" id="PF00172">
    <property type="entry name" value="Zn_clus"/>
    <property type="match status" value="1"/>
</dbReference>
<evidence type="ECO:0000259" key="3">
    <source>
        <dbReference type="PROSITE" id="PS50048"/>
    </source>
</evidence>
<gene>
    <name evidence="4" type="ORF">DM02DRAFT_677839</name>
</gene>
<reference evidence="4 5" key="1">
    <citation type="journal article" date="2018" name="Sci. Rep.">
        <title>Comparative genomics provides insights into the lifestyle and reveals functional heterogeneity of dark septate endophytic fungi.</title>
        <authorList>
            <person name="Knapp D.G."/>
            <person name="Nemeth J.B."/>
            <person name="Barry K."/>
            <person name="Hainaut M."/>
            <person name="Henrissat B."/>
            <person name="Johnson J."/>
            <person name="Kuo A."/>
            <person name="Lim J.H.P."/>
            <person name="Lipzen A."/>
            <person name="Nolan M."/>
            <person name="Ohm R.A."/>
            <person name="Tamas L."/>
            <person name="Grigoriev I.V."/>
            <person name="Spatafora J.W."/>
            <person name="Nagy L.G."/>
            <person name="Kovacs G.M."/>
        </authorList>
    </citation>
    <scope>NUCLEOTIDE SEQUENCE [LARGE SCALE GENOMIC DNA]</scope>
    <source>
        <strain evidence="4 5">DSE2036</strain>
    </source>
</reference>
<dbReference type="PANTHER" id="PTHR47784">
    <property type="entry name" value="STEROL UPTAKE CONTROL PROTEIN 2"/>
    <property type="match status" value="1"/>
</dbReference>
<dbReference type="STRING" id="97972.A0A2V1D3T6"/>
<dbReference type="Gene3D" id="4.10.240.10">
    <property type="entry name" value="Zn(2)-C6 fungal-type DNA-binding domain"/>
    <property type="match status" value="1"/>
</dbReference>
<evidence type="ECO:0000256" key="1">
    <source>
        <dbReference type="ARBA" id="ARBA00023242"/>
    </source>
</evidence>
<dbReference type="AlphaFoldDB" id="A0A2V1D3T6"/>
<dbReference type="InterPro" id="IPR053157">
    <property type="entry name" value="Sterol_Uptake_Regulator"/>
</dbReference>
<proteinExistence type="predicted"/>
<feature type="compositionally biased region" description="Polar residues" evidence="2">
    <location>
        <begin position="62"/>
        <end position="73"/>
    </location>
</feature>
<sequence>MPMFSETKAYHKRPHRKVRSGCTICKRRKVKCDEIKPQCSNCQRYGATCSYIKPPSDADLSASRSQGRTSQSLKDGRRSTSIDLSPGEIFTAHDIALIHQWSVATCYGFSDEFLGDVDLWRDNLPRLAQQYPFLMRAILAVSALHIARSSPCPTEKAKYLRIAAHHQDFAFPEYRETLNKVNKDNAPAILAFSAILVVYQFATPQDGKPFASGRPEWFFLHRGLREVSAHWHSWVDGGFLSKQMDRRKIQPVNPSVNSDDFRLVSLQSMLYEMCGNDKEEELAVYLDALDWLRQAFAHTCNANSRIGPKYAILFWIERVPQGYVDLLAQQEPAAIIMLTFCCVLIKRASHFWYYEGFAEHVLGELWPLVGEDNLRWIEWPLRVCGLSVTELVNTALGVKASTLSSSLPAWVPIFISLQPKIIASITATYPSYNFSGLTPISFDGWNNVLKPL</sequence>
<keyword evidence="5" id="KW-1185">Reference proteome</keyword>
<dbReference type="SUPFAM" id="SSF57701">
    <property type="entry name" value="Zn2/Cys6 DNA-binding domain"/>
    <property type="match status" value="1"/>
</dbReference>
<protein>
    <recommendedName>
        <fullName evidence="3">Zn(2)-C6 fungal-type domain-containing protein</fullName>
    </recommendedName>
</protein>
<dbReference type="SMART" id="SM00066">
    <property type="entry name" value="GAL4"/>
    <property type="match status" value="1"/>
</dbReference>
<organism evidence="4 5">
    <name type="scientific">Periconia macrospinosa</name>
    <dbReference type="NCBI Taxonomy" id="97972"/>
    <lineage>
        <taxon>Eukaryota</taxon>
        <taxon>Fungi</taxon>
        <taxon>Dikarya</taxon>
        <taxon>Ascomycota</taxon>
        <taxon>Pezizomycotina</taxon>
        <taxon>Dothideomycetes</taxon>
        <taxon>Pleosporomycetidae</taxon>
        <taxon>Pleosporales</taxon>
        <taxon>Massarineae</taxon>
        <taxon>Periconiaceae</taxon>
        <taxon>Periconia</taxon>
    </lineage>
</organism>